<dbReference type="AlphaFoldDB" id="A0A7X5KLY0"/>
<keyword evidence="7 10" id="KW-0799">Topoisomerase</keyword>
<feature type="site" description="Interaction with DNA" evidence="10">
    <location>
        <position position="140"/>
    </location>
</feature>
<dbReference type="InterPro" id="IPR013826">
    <property type="entry name" value="Topo_IA_cen_sub3"/>
</dbReference>
<dbReference type="InterPro" id="IPR013497">
    <property type="entry name" value="Topo_IA_cen"/>
</dbReference>
<dbReference type="SMART" id="SM00437">
    <property type="entry name" value="TOP1Ac"/>
    <property type="match status" value="1"/>
</dbReference>
<evidence type="ECO:0000256" key="4">
    <source>
        <dbReference type="ARBA" id="ARBA00022771"/>
    </source>
</evidence>
<keyword evidence="4" id="KW-0863">Zinc-finger</keyword>
<accession>A0A7X5KLY0</accession>
<feature type="domain" description="Toprim" evidence="11">
    <location>
        <begin position="3"/>
        <end position="113"/>
    </location>
</feature>
<comment type="subunit">
    <text evidence="10">Monomer.</text>
</comment>
<dbReference type="SUPFAM" id="SSF57783">
    <property type="entry name" value="Zinc beta-ribbon"/>
    <property type="match status" value="1"/>
</dbReference>
<evidence type="ECO:0000256" key="9">
    <source>
        <dbReference type="ARBA" id="ARBA00023235"/>
    </source>
</evidence>
<feature type="domain" description="Topo IA-type catalytic" evidence="12">
    <location>
        <begin position="129"/>
        <end position="556"/>
    </location>
</feature>
<evidence type="ECO:0000256" key="1">
    <source>
        <dbReference type="ARBA" id="ARBA00000213"/>
    </source>
</evidence>
<comment type="caution">
    <text evidence="13">The sequence shown here is derived from an EMBL/GenBank/DDBJ whole genome shotgun (WGS) entry which is preliminary data.</text>
</comment>
<dbReference type="InterPro" id="IPR023406">
    <property type="entry name" value="Topo_IA_AS"/>
</dbReference>
<feature type="site" description="Interaction with DNA" evidence="10">
    <location>
        <position position="33"/>
    </location>
</feature>
<dbReference type="InterPro" id="IPR006171">
    <property type="entry name" value="TOPRIM_dom"/>
</dbReference>
<dbReference type="InterPro" id="IPR005733">
    <property type="entry name" value="TopoI_bac-type"/>
</dbReference>
<protein>
    <recommendedName>
        <fullName evidence="10">DNA topoisomerase 1</fullName>
        <ecNumber evidence="10">5.6.2.1</ecNumber>
    </recommendedName>
    <alternativeName>
        <fullName evidence="10">DNA topoisomerase I</fullName>
    </alternativeName>
</protein>
<dbReference type="InterPro" id="IPR000380">
    <property type="entry name" value="Topo_IA"/>
</dbReference>
<dbReference type="HAMAP" id="MF_00952">
    <property type="entry name" value="Topoisom_1_prok"/>
    <property type="match status" value="1"/>
</dbReference>
<dbReference type="Gene3D" id="1.10.460.10">
    <property type="entry name" value="Topoisomerase I, domain 2"/>
    <property type="match status" value="1"/>
</dbReference>
<evidence type="ECO:0000256" key="3">
    <source>
        <dbReference type="ARBA" id="ARBA00022723"/>
    </source>
</evidence>
<dbReference type="InterPro" id="IPR013824">
    <property type="entry name" value="Topo_IA_cen_sub1"/>
</dbReference>
<dbReference type="PROSITE" id="PS00396">
    <property type="entry name" value="TOPO_IA_1"/>
    <property type="match status" value="1"/>
</dbReference>
<evidence type="ECO:0000313" key="14">
    <source>
        <dbReference type="Proteomes" id="UP000461585"/>
    </source>
</evidence>
<proteinExistence type="inferred from homology"/>
<evidence type="ECO:0000256" key="8">
    <source>
        <dbReference type="ARBA" id="ARBA00023125"/>
    </source>
</evidence>
<dbReference type="CDD" id="cd03363">
    <property type="entry name" value="TOPRIM_TopoIA_TopoI"/>
    <property type="match status" value="1"/>
</dbReference>
<dbReference type="PROSITE" id="PS52039">
    <property type="entry name" value="TOPO_IA_2"/>
    <property type="match status" value="1"/>
</dbReference>
<dbReference type="Gene3D" id="2.70.20.10">
    <property type="entry name" value="Topoisomerase I, domain 3"/>
    <property type="match status" value="1"/>
</dbReference>
<sequence>MSKNLVIVESPAKAKTIKKFLGPNYTIEASMGHIRDLPKSQLGVDIENDFEPKYITIRGKGDLLAKLKKEAKKANKVYLATDPDREGEAISWHLLQALQADKEKCARITFNEITKTAVKNSIKEAREINMSLVDAQQARRILDRIVGYKISPLLWKKVKKGLSAGRVQSVALKLICDREKEIQDFIPEAYWTIDARLREQGKKDAFDAKFQGTLEEKVKLETEEQVKKILQDMEGQPFTILSVKDSIRSKQPPLPFTTSSMQQEAAKKLNFTTSKTMRVAQQLYEGVDVAGHGTVGLITYLRTDSTRISQEAHENVLEYIGQTYGQEYPNAEVQTDKKKGGVQDAHEAIRPTYVELAPKDIKDSLDRDQLKLYTLLWNRFVASRMQKARYETKSVKIGCAGYLFTSSLTRLQFDGFLKVYDIEDEEGHAQYIDLSDDASLEMLKVDPKEHFTQPPPRFTEASLVKALEENGVGRPSTYAPTISTILSRGYVAKEKKQLFPTELGEVVDSILISYFGDIVEIGFTAQLEAKLDTVEEGLLEWKEVIRDFYPGFDALVEKAQLEVDKIEIKDEETDIPCEKCGRNMVIKMGKYGKFLACPGFPECMNAKPLFEKVDDVACPKCGGAVMIKKTKKGRRYYGCENNPECDFMTWDKPTDIQCPQCGSMMVEKGKKHMCINPECKHVMERQPSE</sequence>
<keyword evidence="3" id="KW-0479">Metal-binding</keyword>
<dbReference type="SMART" id="SM00493">
    <property type="entry name" value="TOPRIM"/>
    <property type="match status" value="1"/>
</dbReference>
<dbReference type="InterPro" id="IPR013498">
    <property type="entry name" value="Topo_IA_Znf"/>
</dbReference>
<keyword evidence="5" id="KW-0862">Zinc</keyword>
<dbReference type="Gene3D" id="3.40.50.140">
    <property type="match status" value="1"/>
</dbReference>
<dbReference type="InterPro" id="IPR013825">
    <property type="entry name" value="Topo_IA_cen_sub2"/>
</dbReference>
<keyword evidence="8 10" id="KW-0238">DNA-binding</keyword>
<feature type="site" description="Interaction with DNA" evidence="10">
    <location>
        <position position="488"/>
    </location>
</feature>
<dbReference type="NCBIfam" id="TIGR01051">
    <property type="entry name" value="topA_bact"/>
    <property type="match status" value="1"/>
</dbReference>
<dbReference type="InterPro" id="IPR003601">
    <property type="entry name" value="Topo_IA_2"/>
</dbReference>
<dbReference type="Gene3D" id="3.30.65.10">
    <property type="entry name" value="Bacterial Topoisomerase I, domain 1"/>
    <property type="match status" value="2"/>
</dbReference>
<dbReference type="PANTHER" id="PTHR42785">
    <property type="entry name" value="DNA TOPOISOMERASE, TYPE IA, CORE"/>
    <property type="match status" value="1"/>
</dbReference>
<feature type="site" description="Interaction with DNA" evidence="10">
    <location>
        <position position="155"/>
    </location>
</feature>
<comment type="catalytic activity">
    <reaction evidence="1 10">
        <text>ATP-independent breakage of single-stranded DNA, followed by passage and rejoining.</text>
        <dbReference type="EC" id="5.6.2.1"/>
    </reaction>
</comment>
<dbReference type="RefSeq" id="WP_162368882.1">
    <property type="nucleotide sequence ID" value="NZ_JAAEEH010000001.1"/>
</dbReference>
<keyword evidence="14" id="KW-1185">Reference proteome</keyword>
<feature type="site" description="Interaction with DNA" evidence="10">
    <location>
        <position position="143"/>
    </location>
</feature>
<feature type="site" description="Interaction with DNA" evidence="10">
    <location>
        <position position="148"/>
    </location>
</feature>
<feature type="active site" description="O-(5'-phospho-DNA)-tyrosine intermediate" evidence="10">
    <location>
        <position position="300"/>
    </location>
</feature>
<dbReference type="EC" id="5.6.2.1" evidence="10"/>
<keyword evidence="9 10" id="KW-0413">Isomerase</keyword>
<dbReference type="SMART" id="SM00436">
    <property type="entry name" value="TOP1Bc"/>
    <property type="match status" value="1"/>
</dbReference>
<feature type="site" description="Interaction with DNA" evidence="10">
    <location>
        <position position="302"/>
    </location>
</feature>
<gene>
    <name evidence="10 13" type="primary">topA</name>
    <name evidence="13" type="ORF">GXN74_00135</name>
</gene>
<dbReference type="Pfam" id="PF01131">
    <property type="entry name" value="Topoisom_bac"/>
    <property type="match status" value="1"/>
</dbReference>
<dbReference type="Pfam" id="PF01396">
    <property type="entry name" value="Zn_ribbon_Top1"/>
    <property type="match status" value="3"/>
</dbReference>
<dbReference type="InterPro" id="IPR028612">
    <property type="entry name" value="Topoisom_1_IA"/>
</dbReference>
<name>A0A7X5KLY0_9FIRM</name>
<comment type="function">
    <text evidence="10">Releases the supercoiling and torsional tension of DNA, which is introduced during the DNA replication and transcription, by transiently cleaving and rejoining one strand of the DNA duplex. Introduces a single-strand break via transesterification at a target site in duplex DNA. The scissile phosphodiester is attacked by the catalytic tyrosine of the enzyme, resulting in the formation of a DNA-(5'-phosphotyrosyl)-enzyme intermediate and the expulsion of a 3'-OH DNA strand. The free DNA strand then undergoes passage around the unbroken strand, thus removing DNA supercoils. Finally, in the religation step, the DNA 3'-OH attacks the covalent intermediate to expel the active-site tyrosine and restore the DNA phosphodiester backbone.</text>
</comment>
<dbReference type="Gene3D" id="1.10.290.10">
    <property type="entry name" value="Topoisomerase I, domain 4"/>
    <property type="match status" value="1"/>
</dbReference>
<dbReference type="GO" id="GO:0003677">
    <property type="term" value="F:DNA binding"/>
    <property type="evidence" value="ECO:0007669"/>
    <property type="project" value="UniProtKB-KW"/>
</dbReference>
<dbReference type="PROSITE" id="PS50880">
    <property type="entry name" value="TOPRIM"/>
    <property type="match status" value="1"/>
</dbReference>
<dbReference type="InterPro" id="IPR023405">
    <property type="entry name" value="Topo_IA_core_domain"/>
</dbReference>
<dbReference type="InterPro" id="IPR003602">
    <property type="entry name" value="Topo_IA_DNA-bd_dom"/>
</dbReference>
<dbReference type="PANTHER" id="PTHR42785:SF1">
    <property type="entry name" value="DNA TOPOISOMERASE"/>
    <property type="match status" value="1"/>
</dbReference>
<dbReference type="GO" id="GO:0008270">
    <property type="term" value="F:zinc ion binding"/>
    <property type="evidence" value="ECO:0007669"/>
    <property type="project" value="UniProtKB-KW"/>
</dbReference>
<dbReference type="Pfam" id="PF01751">
    <property type="entry name" value="Toprim"/>
    <property type="match status" value="1"/>
</dbReference>
<dbReference type="Proteomes" id="UP000461585">
    <property type="component" value="Unassembled WGS sequence"/>
</dbReference>
<evidence type="ECO:0000259" key="11">
    <source>
        <dbReference type="PROSITE" id="PS50880"/>
    </source>
</evidence>
<dbReference type="EMBL" id="JAAEEH010000001">
    <property type="protein sequence ID" value="NDL66153.1"/>
    <property type="molecule type" value="Genomic_DNA"/>
</dbReference>
<dbReference type="GO" id="GO:0003917">
    <property type="term" value="F:DNA topoisomerase type I (single strand cut, ATP-independent) activity"/>
    <property type="evidence" value="ECO:0007669"/>
    <property type="project" value="UniProtKB-UniRule"/>
</dbReference>
<reference evidence="13 14" key="1">
    <citation type="submission" date="2020-01" db="EMBL/GenBank/DDBJ databases">
        <title>Anaeroalcalibacter tamaniensis gen. nov., sp. nov., moderately halophilic strictly anaerobic fermenter bacterium from mud volcano of Taman peninsula.</title>
        <authorList>
            <person name="Frolova A."/>
            <person name="Merkel A.Y."/>
            <person name="Slobodkin A.I."/>
        </authorList>
    </citation>
    <scope>NUCLEOTIDE SEQUENCE [LARGE SCALE GENOMIC DNA]</scope>
    <source>
        <strain evidence="13 14">F-3ap</strain>
    </source>
</reference>
<evidence type="ECO:0000256" key="6">
    <source>
        <dbReference type="ARBA" id="ARBA00022842"/>
    </source>
</evidence>
<dbReference type="GO" id="GO:0006265">
    <property type="term" value="P:DNA topological change"/>
    <property type="evidence" value="ECO:0007669"/>
    <property type="project" value="UniProtKB-UniRule"/>
</dbReference>
<organism evidence="13 14">
    <name type="scientific">Anaerotalea alkaliphila</name>
    <dbReference type="NCBI Taxonomy" id="2662126"/>
    <lineage>
        <taxon>Bacteria</taxon>
        <taxon>Bacillati</taxon>
        <taxon>Bacillota</taxon>
        <taxon>Clostridia</taxon>
        <taxon>Eubacteriales</taxon>
        <taxon>Anaerotalea</taxon>
    </lineage>
</organism>
<evidence type="ECO:0000256" key="10">
    <source>
        <dbReference type="HAMAP-Rule" id="MF_00952"/>
    </source>
</evidence>
<keyword evidence="6" id="KW-0460">Magnesium</keyword>
<dbReference type="CDD" id="cd00186">
    <property type="entry name" value="TOP1Ac"/>
    <property type="match status" value="1"/>
</dbReference>
<feature type="site" description="Interaction with DNA" evidence="10">
    <location>
        <position position="139"/>
    </location>
</feature>
<dbReference type="GO" id="GO:0005694">
    <property type="term" value="C:chromosome"/>
    <property type="evidence" value="ECO:0007669"/>
    <property type="project" value="InterPro"/>
</dbReference>
<dbReference type="SUPFAM" id="SSF56712">
    <property type="entry name" value="Prokaryotic type I DNA topoisomerase"/>
    <property type="match status" value="1"/>
</dbReference>
<evidence type="ECO:0000313" key="13">
    <source>
        <dbReference type="EMBL" id="NDL66153.1"/>
    </source>
</evidence>
<feature type="region of interest" description="Interaction with DNA" evidence="10">
    <location>
        <begin position="163"/>
        <end position="168"/>
    </location>
</feature>
<evidence type="ECO:0000259" key="12">
    <source>
        <dbReference type="PROSITE" id="PS52039"/>
    </source>
</evidence>
<evidence type="ECO:0000256" key="7">
    <source>
        <dbReference type="ARBA" id="ARBA00023029"/>
    </source>
</evidence>
<dbReference type="InterPro" id="IPR034149">
    <property type="entry name" value="TOPRIM_TopoI"/>
</dbReference>
<evidence type="ECO:0000256" key="2">
    <source>
        <dbReference type="ARBA" id="ARBA00009446"/>
    </source>
</evidence>
<comment type="similarity">
    <text evidence="2 10">Belongs to the type IA topoisomerase family.</text>
</comment>
<evidence type="ECO:0000256" key="5">
    <source>
        <dbReference type="ARBA" id="ARBA00022833"/>
    </source>
</evidence>
<dbReference type="PRINTS" id="PR00417">
    <property type="entry name" value="PRTPISMRASEI"/>
</dbReference>